<dbReference type="WBParaSite" id="MCU_003477-RA">
    <property type="protein sequence ID" value="MCU_003477-RA"/>
    <property type="gene ID" value="MCU_003477"/>
</dbReference>
<dbReference type="AlphaFoldDB" id="A0A5K3EY24"/>
<sequence>RGLIKRRLVQQNRLYRPIPSQNHNQAPSIRVHHACHAVYYILHLSRVPLWLAAYLSRMPLALLTNHKPEPHVMRLPSESTTLATPLIIYCISSMSFSGSLPTFPACHWIAERHGIG</sequence>
<reference evidence="1" key="1">
    <citation type="submission" date="2019-11" db="UniProtKB">
        <authorList>
            <consortium name="WormBaseParasite"/>
        </authorList>
    </citation>
    <scope>IDENTIFICATION</scope>
</reference>
<evidence type="ECO:0000313" key="1">
    <source>
        <dbReference type="WBParaSite" id="MCU_003477-RA"/>
    </source>
</evidence>
<name>A0A5K3EY24_MESCO</name>
<protein>
    <submittedName>
        <fullName evidence="1">Secreted protein</fullName>
    </submittedName>
</protein>
<proteinExistence type="predicted"/>
<accession>A0A5K3EY24</accession>
<organism evidence="1">
    <name type="scientific">Mesocestoides corti</name>
    <name type="common">Flatworm</name>
    <dbReference type="NCBI Taxonomy" id="53468"/>
    <lineage>
        <taxon>Eukaryota</taxon>
        <taxon>Metazoa</taxon>
        <taxon>Spiralia</taxon>
        <taxon>Lophotrochozoa</taxon>
        <taxon>Platyhelminthes</taxon>
        <taxon>Cestoda</taxon>
        <taxon>Eucestoda</taxon>
        <taxon>Cyclophyllidea</taxon>
        <taxon>Mesocestoididae</taxon>
        <taxon>Mesocestoides</taxon>
    </lineage>
</organism>